<proteinExistence type="predicted"/>
<name>A0ABP0SV05_9DINO</name>
<feature type="domain" description="Enoyl reductase (ER)" evidence="1">
    <location>
        <begin position="37"/>
        <end position="343"/>
    </location>
</feature>
<comment type="caution">
    <text evidence="2">The sequence shown here is derived from an EMBL/GenBank/DDBJ whole genome shotgun (WGS) entry which is preliminary data.</text>
</comment>
<dbReference type="InterPro" id="IPR011032">
    <property type="entry name" value="GroES-like_sf"/>
</dbReference>
<evidence type="ECO:0000259" key="1">
    <source>
        <dbReference type="SMART" id="SM00829"/>
    </source>
</evidence>
<reference evidence="2 3" key="1">
    <citation type="submission" date="2024-02" db="EMBL/GenBank/DDBJ databases">
        <authorList>
            <person name="Chen Y."/>
            <person name="Shah S."/>
            <person name="Dougan E. K."/>
            <person name="Thang M."/>
            <person name="Chan C."/>
        </authorList>
    </citation>
    <scope>NUCLEOTIDE SEQUENCE [LARGE SCALE GENOMIC DNA]</scope>
</reference>
<dbReference type="NCBIfam" id="TIGR02823">
    <property type="entry name" value="oxido_YhdH"/>
    <property type="match status" value="1"/>
</dbReference>
<dbReference type="InterPro" id="IPR036291">
    <property type="entry name" value="NAD(P)-bd_dom_sf"/>
</dbReference>
<dbReference type="EMBL" id="CAXAMN010028361">
    <property type="protein sequence ID" value="CAK9116248.1"/>
    <property type="molecule type" value="Genomic_DNA"/>
</dbReference>
<dbReference type="SUPFAM" id="SSF51735">
    <property type="entry name" value="NAD(P)-binding Rossmann-fold domains"/>
    <property type="match status" value="1"/>
</dbReference>
<dbReference type="InterPro" id="IPR013154">
    <property type="entry name" value="ADH-like_N"/>
</dbReference>
<evidence type="ECO:0000313" key="3">
    <source>
        <dbReference type="Proteomes" id="UP001642484"/>
    </source>
</evidence>
<dbReference type="InterPro" id="IPR020843">
    <property type="entry name" value="ER"/>
</dbReference>
<evidence type="ECO:0000313" key="2">
    <source>
        <dbReference type="EMBL" id="CAK9116248.1"/>
    </source>
</evidence>
<keyword evidence="3" id="KW-1185">Reference proteome</keyword>
<organism evidence="2 3">
    <name type="scientific">Durusdinium trenchii</name>
    <dbReference type="NCBI Taxonomy" id="1381693"/>
    <lineage>
        <taxon>Eukaryota</taxon>
        <taxon>Sar</taxon>
        <taxon>Alveolata</taxon>
        <taxon>Dinophyceae</taxon>
        <taxon>Suessiales</taxon>
        <taxon>Symbiodiniaceae</taxon>
        <taxon>Durusdinium</taxon>
    </lineage>
</organism>
<gene>
    <name evidence="2" type="ORF">CCMP2556_LOCUS53883</name>
</gene>
<dbReference type="SMART" id="SM00829">
    <property type="entry name" value="PKS_ER"/>
    <property type="match status" value="1"/>
</dbReference>
<sequence length="381" mass="41703">MLSLARSARQRHAQRVAYRAQRSFRAWVVDADKGKLKSREVKHFEHVRELPQPDPDATVTVDVKYSDLNYKDAMIFQGQHGVVRRFPLVPGIDCAGLVASSTSELWQRGDAVVLTGNKIGQHSDGGYSEQCRVQAEWLAPKPESLTLEESMIIGTAGFTAMQMVLELQDAGLQPGPAPVLVLGAAGGAGSMAVAILAQLGYKVVASSRRAESLSSYFQELGAFDVIGALERNPKPLQDQRWSAVLDCAGSPSLGTALAQLQYQGACACIGVAGAQHVEASLYPFVLRGIRLIGVDATLPWNVPGYPGDVATWRRDREKRLEIWRRLDELKLHQALRTMHEATIPLEELPQWCEMPGMKGTQDTPLDHVFPGRSWRGTSVGV</sequence>
<dbReference type="SUPFAM" id="SSF50129">
    <property type="entry name" value="GroES-like"/>
    <property type="match status" value="1"/>
</dbReference>
<dbReference type="Gene3D" id="3.90.180.10">
    <property type="entry name" value="Medium-chain alcohol dehydrogenases, catalytic domain"/>
    <property type="match status" value="1"/>
</dbReference>
<accession>A0ABP0SV05</accession>
<dbReference type="PANTHER" id="PTHR43677:SF1">
    <property type="entry name" value="ACRYLYL-COA REDUCTASE ACUI-RELATED"/>
    <property type="match status" value="1"/>
</dbReference>
<dbReference type="InterPro" id="IPR013149">
    <property type="entry name" value="ADH-like_C"/>
</dbReference>
<dbReference type="Pfam" id="PF08240">
    <property type="entry name" value="ADH_N"/>
    <property type="match status" value="1"/>
</dbReference>
<protein>
    <recommendedName>
        <fullName evidence="1">Enoyl reductase (ER) domain-containing protein</fullName>
    </recommendedName>
</protein>
<dbReference type="Pfam" id="PF00107">
    <property type="entry name" value="ADH_zinc_N"/>
    <property type="match status" value="1"/>
</dbReference>
<dbReference type="InterPro" id="IPR051397">
    <property type="entry name" value="Zn-ADH-like_protein"/>
</dbReference>
<dbReference type="Gene3D" id="3.40.50.720">
    <property type="entry name" value="NAD(P)-binding Rossmann-like Domain"/>
    <property type="match status" value="1"/>
</dbReference>
<dbReference type="InterPro" id="IPR014188">
    <property type="entry name" value="Acrylyl-CoA_reductase_AcuI"/>
</dbReference>
<dbReference type="Proteomes" id="UP001642484">
    <property type="component" value="Unassembled WGS sequence"/>
</dbReference>
<dbReference type="PANTHER" id="PTHR43677">
    <property type="entry name" value="SHORT-CHAIN DEHYDROGENASE/REDUCTASE"/>
    <property type="match status" value="1"/>
</dbReference>